<keyword evidence="2" id="KW-1185">Reference proteome</keyword>
<proteinExistence type="predicted"/>
<organism evidence="1 2">
    <name type="scientific">Hominilimicola fabiformis</name>
    <dbReference type="NCBI Taxonomy" id="2885356"/>
    <lineage>
        <taxon>Bacteria</taxon>
        <taxon>Bacillati</taxon>
        <taxon>Bacillota</taxon>
        <taxon>Clostridia</taxon>
        <taxon>Eubacteriales</taxon>
        <taxon>Oscillospiraceae</taxon>
        <taxon>Hominilimicola</taxon>
    </lineage>
</organism>
<accession>A0AAE3E0N7</accession>
<dbReference type="Proteomes" id="UP001198242">
    <property type="component" value="Unassembled WGS sequence"/>
</dbReference>
<evidence type="ECO:0000313" key="2">
    <source>
        <dbReference type="Proteomes" id="UP001198242"/>
    </source>
</evidence>
<protein>
    <submittedName>
        <fullName evidence="1">Uncharacterized protein</fullName>
    </submittedName>
</protein>
<comment type="caution">
    <text evidence="1">The sequence shown here is derived from an EMBL/GenBank/DDBJ whole genome shotgun (WGS) entry which is preliminary data.</text>
</comment>
<dbReference type="RefSeq" id="WP_308457121.1">
    <property type="nucleotide sequence ID" value="NZ_JAJEQM010000023.1"/>
</dbReference>
<name>A0AAE3E0N7_9FIRM</name>
<sequence length="74" mass="8949">MDLSYYDKQSSKIVFPLLLDLYMQCCEQRAELKNEYEKNRSETTLKQLTKANRNSVQIYNKIMELYREKEKEAC</sequence>
<reference evidence="1 2" key="1">
    <citation type="submission" date="2021-10" db="EMBL/GenBank/DDBJ databases">
        <title>Anaerobic single-cell dispensing facilitates the cultivation of human gut bacteria.</title>
        <authorList>
            <person name="Afrizal A."/>
        </authorList>
    </citation>
    <scope>NUCLEOTIDE SEQUENCE [LARGE SCALE GENOMIC DNA]</scope>
    <source>
        <strain evidence="1 2">CLA-AA-H232</strain>
    </source>
</reference>
<dbReference type="EMBL" id="JAJEQM010000023">
    <property type="protein sequence ID" value="MCC2211692.1"/>
    <property type="molecule type" value="Genomic_DNA"/>
</dbReference>
<gene>
    <name evidence="1" type="ORF">LKE05_12965</name>
</gene>
<dbReference type="AlphaFoldDB" id="A0AAE3E0N7"/>
<evidence type="ECO:0000313" key="1">
    <source>
        <dbReference type="EMBL" id="MCC2211692.1"/>
    </source>
</evidence>